<reference evidence="3 4" key="1">
    <citation type="journal article" date="2018" name="Gigascience">
        <title>Genomes of trombidid mites reveal novel predicted allergens and laterally-transferred genes associated with secondary metabolism.</title>
        <authorList>
            <person name="Dong X."/>
            <person name="Chaisiri K."/>
            <person name="Xia D."/>
            <person name="Armstrong S.D."/>
            <person name="Fang Y."/>
            <person name="Donnelly M.J."/>
            <person name="Kadowaki T."/>
            <person name="McGarry J.W."/>
            <person name="Darby A.C."/>
            <person name="Makepeace B.L."/>
        </authorList>
    </citation>
    <scope>NUCLEOTIDE SEQUENCE [LARGE SCALE GENOMIC DNA]</scope>
    <source>
        <strain evidence="3">UoL-WK</strain>
    </source>
</reference>
<accession>A0A443R204</accession>
<evidence type="ECO:0000256" key="1">
    <source>
        <dbReference type="ARBA" id="ARBA00005742"/>
    </source>
</evidence>
<evidence type="ECO:0000313" key="4">
    <source>
        <dbReference type="Proteomes" id="UP000285301"/>
    </source>
</evidence>
<protein>
    <submittedName>
        <fullName evidence="3">Selenoprotein M-like protein</fullName>
    </submittedName>
</protein>
<dbReference type="InterPro" id="IPR014912">
    <property type="entry name" value="Sep15_SelM_dom"/>
</dbReference>
<dbReference type="SUPFAM" id="SSF52833">
    <property type="entry name" value="Thioredoxin-like"/>
    <property type="match status" value="1"/>
</dbReference>
<dbReference type="Gene3D" id="3.40.30.50">
    <property type="entry name" value="Sep15/SelM thioredoxin-like domain, active-site redox motif"/>
    <property type="match status" value="1"/>
</dbReference>
<comment type="caution">
    <text evidence="3">The sequence shown here is derived from an EMBL/GenBank/DDBJ whole genome shotgun (WGS) entry which is preliminary data.</text>
</comment>
<gene>
    <name evidence="3" type="ORF">B4U79_12854</name>
</gene>
<dbReference type="Pfam" id="PF08806">
    <property type="entry name" value="Sep15_SelM"/>
    <property type="match status" value="1"/>
</dbReference>
<keyword evidence="4" id="KW-1185">Reference proteome</keyword>
<dbReference type="STRING" id="1965070.A0A443R204"/>
<dbReference type="InterPro" id="IPR038219">
    <property type="entry name" value="Sep15/SelM_sf"/>
</dbReference>
<evidence type="ECO:0000313" key="3">
    <source>
        <dbReference type="EMBL" id="RWS09277.1"/>
    </source>
</evidence>
<dbReference type="EMBL" id="NCKU01002585">
    <property type="protein sequence ID" value="RWS09277.1"/>
    <property type="molecule type" value="Genomic_DNA"/>
</dbReference>
<dbReference type="Proteomes" id="UP000285301">
    <property type="component" value="Unassembled WGS sequence"/>
</dbReference>
<dbReference type="InterPro" id="IPR036249">
    <property type="entry name" value="Thioredoxin-like_sf"/>
</dbReference>
<organism evidence="3 4">
    <name type="scientific">Dinothrombium tinctorium</name>
    <dbReference type="NCBI Taxonomy" id="1965070"/>
    <lineage>
        <taxon>Eukaryota</taxon>
        <taxon>Metazoa</taxon>
        <taxon>Ecdysozoa</taxon>
        <taxon>Arthropoda</taxon>
        <taxon>Chelicerata</taxon>
        <taxon>Arachnida</taxon>
        <taxon>Acari</taxon>
        <taxon>Acariformes</taxon>
        <taxon>Trombidiformes</taxon>
        <taxon>Prostigmata</taxon>
        <taxon>Anystina</taxon>
        <taxon>Parasitengona</taxon>
        <taxon>Trombidioidea</taxon>
        <taxon>Trombidiidae</taxon>
        <taxon>Dinothrombium</taxon>
    </lineage>
</organism>
<feature type="domain" description="Selenoprotein F/M" evidence="2">
    <location>
        <begin position="2"/>
        <end position="41"/>
    </location>
</feature>
<sequence>MIAGATPELILLDADGEEIERIDLSEKTQEECNKLLLEYGFYRKRSKEEVVPKEYQHLPLRRHSSIDL</sequence>
<proteinExistence type="inferred from homology"/>
<dbReference type="AlphaFoldDB" id="A0A443R204"/>
<evidence type="ECO:0000259" key="2">
    <source>
        <dbReference type="Pfam" id="PF08806"/>
    </source>
</evidence>
<name>A0A443R204_9ACAR</name>
<dbReference type="OrthoDB" id="6495886at2759"/>
<comment type="similarity">
    <text evidence="1">Belongs to the selenoprotein M/F family.</text>
</comment>